<organism evidence="1 2">
    <name type="scientific">Sphingomonas crocodyli</name>
    <dbReference type="NCBI Taxonomy" id="1979270"/>
    <lineage>
        <taxon>Bacteria</taxon>
        <taxon>Pseudomonadati</taxon>
        <taxon>Pseudomonadota</taxon>
        <taxon>Alphaproteobacteria</taxon>
        <taxon>Sphingomonadales</taxon>
        <taxon>Sphingomonadaceae</taxon>
        <taxon>Sphingomonas</taxon>
    </lineage>
</organism>
<sequence length="97" mass="10891">MTDHLFTFICEFEGGTYASQVQALNAHHALMEWGKSLRHSRPMGDRAEIIADAAFDEDEPPTPLDGLDNVWCWTTEIDGRLLLANIVRTLGRSNVHP</sequence>
<comment type="caution">
    <text evidence="1">The sequence shown here is derived from an EMBL/GenBank/DDBJ whole genome shotgun (WGS) entry which is preliminary data.</text>
</comment>
<protein>
    <submittedName>
        <fullName evidence="1">Uncharacterized protein</fullName>
    </submittedName>
</protein>
<dbReference type="EMBL" id="SACN01000001">
    <property type="protein sequence ID" value="RVT93370.1"/>
    <property type="molecule type" value="Genomic_DNA"/>
</dbReference>
<evidence type="ECO:0000313" key="1">
    <source>
        <dbReference type="EMBL" id="RVT93370.1"/>
    </source>
</evidence>
<name>A0A437M6M9_9SPHN</name>
<evidence type="ECO:0000313" key="2">
    <source>
        <dbReference type="Proteomes" id="UP000282971"/>
    </source>
</evidence>
<reference evidence="1 2" key="1">
    <citation type="submission" date="2019-01" db="EMBL/GenBank/DDBJ databases">
        <authorList>
            <person name="Chen W.-M."/>
        </authorList>
    </citation>
    <scope>NUCLEOTIDE SEQUENCE [LARGE SCALE GENOMIC DNA]</scope>
    <source>
        <strain evidence="1 2">CCP-7</strain>
    </source>
</reference>
<keyword evidence="2" id="KW-1185">Reference proteome</keyword>
<proteinExistence type="predicted"/>
<dbReference type="Proteomes" id="UP000282971">
    <property type="component" value="Unassembled WGS sequence"/>
</dbReference>
<gene>
    <name evidence="1" type="ORF">EOD43_05685</name>
</gene>
<dbReference type="RefSeq" id="WP_127741908.1">
    <property type="nucleotide sequence ID" value="NZ_SACN01000001.1"/>
</dbReference>
<dbReference type="AlphaFoldDB" id="A0A437M6M9"/>
<accession>A0A437M6M9</accession>
<dbReference type="OrthoDB" id="7596925at2"/>